<organism evidence="1 2">
    <name type="scientific">Hymenolepis diminuta</name>
    <name type="common">Rat tapeworm</name>
    <dbReference type="NCBI Taxonomy" id="6216"/>
    <lineage>
        <taxon>Eukaryota</taxon>
        <taxon>Metazoa</taxon>
        <taxon>Spiralia</taxon>
        <taxon>Lophotrochozoa</taxon>
        <taxon>Platyhelminthes</taxon>
        <taxon>Cestoda</taxon>
        <taxon>Eucestoda</taxon>
        <taxon>Cyclophyllidea</taxon>
        <taxon>Hymenolepididae</taxon>
        <taxon>Hymenolepis</taxon>
    </lineage>
</organism>
<dbReference type="Proteomes" id="UP000321570">
    <property type="component" value="Unassembled WGS sequence"/>
</dbReference>
<proteinExistence type="predicted"/>
<name>A0A564Y8S7_HYMDI</name>
<gene>
    <name evidence="1" type="ORF">WMSIL1_LOCUS3429</name>
</gene>
<accession>A0A564Y8S7</accession>
<protein>
    <submittedName>
        <fullName evidence="1">Uncharacterized protein</fullName>
    </submittedName>
</protein>
<dbReference type="AlphaFoldDB" id="A0A564Y8S7"/>
<evidence type="ECO:0000313" key="1">
    <source>
        <dbReference type="EMBL" id="VUZ42943.1"/>
    </source>
</evidence>
<sequence length="75" mass="8573">MTIPLFPIGAVSAYIWPYAKVKVSTSTQVLVFVSRVVQKSAKNYCLLQMRFQMLCHTIWRMKTTTFGASSRPELD</sequence>
<dbReference type="EMBL" id="CABIJS010000110">
    <property type="protein sequence ID" value="VUZ42943.1"/>
    <property type="molecule type" value="Genomic_DNA"/>
</dbReference>
<reference evidence="1 2" key="1">
    <citation type="submission" date="2019-07" db="EMBL/GenBank/DDBJ databases">
        <authorList>
            <person name="Jastrzebski P J."/>
            <person name="Paukszto L."/>
            <person name="Jastrzebski P J."/>
        </authorList>
    </citation>
    <scope>NUCLEOTIDE SEQUENCE [LARGE SCALE GENOMIC DNA]</scope>
    <source>
        <strain evidence="1 2">WMS-il1</strain>
    </source>
</reference>
<evidence type="ECO:0000313" key="2">
    <source>
        <dbReference type="Proteomes" id="UP000321570"/>
    </source>
</evidence>
<keyword evidence="2" id="KW-1185">Reference proteome</keyword>